<feature type="region of interest" description="Disordered" evidence="14">
    <location>
        <begin position="549"/>
        <end position="569"/>
    </location>
</feature>
<dbReference type="GO" id="GO:0005813">
    <property type="term" value="C:centrosome"/>
    <property type="evidence" value="ECO:0007669"/>
    <property type="project" value="UniProtKB-SubCell"/>
</dbReference>
<evidence type="ECO:0000256" key="5">
    <source>
        <dbReference type="ARBA" id="ARBA00022499"/>
    </source>
</evidence>
<feature type="region of interest" description="Disordered" evidence="14">
    <location>
        <begin position="262"/>
        <end position="296"/>
    </location>
</feature>
<evidence type="ECO:0000256" key="8">
    <source>
        <dbReference type="ARBA" id="ARBA00022990"/>
    </source>
</evidence>
<dbReference type="AlphaFoldDB" id="A0A0G4I7E4"/>
<evidence type="ECO:0000256" key="2">
    <source>
        <dbReference type="ARBA" id="ARBA00004529"/>
    </source>
</evidence>
<sequence>MYSLVPTGDTRLDLKAADGNSFPIEELYFCDTCSKIRSRFELSEEIDSYYCPNCLENMPSSEAMIYLNRCSKCFECPVCFNTLIIIAPPEGGCIFSCQYCRWSSKNVQMQHERADQLCVVQHLREREHIVRKTMSKIVGIYRKASQELARERELMARMRRRSITIFLPVILQNPVRRPEGPWKPEDIERILAEREEKSRTFLIHDRAKEGVICHFEPLSELVQMPDPHAAPPPPPVESTATEQADLSKDVFAAVLVAGTTAASGMNPRDNPLSASTASQAKSGRGGADEKSKDKENPLLRFQYIPKTRAESLKEMKASLDTPLVNVASLDQRLAALNDGLQDIAKAFPCRKAMATKRSRRCRECQKLLIKPQISPCSTPPFPQRHNIALFFIPKLFLLHPPRIERSREAEVHLAIINPLYSVLSVKLDPTNILPADEENSTLEVLLPPYETLVAPFSHMNEIQEGLGDEDEDANALKEIKDDPSLVYERRYNRLVLLVKVRTKVETEVGDLATAAMGMKLEFKDRHDKAKSHSVETTVTLTLGKVHRRETTDLTPSAGLDALCESPRRP</sequence>
<protein>
    <recommendedName>
        <fullName evidence="12">Dynactin subunit 4</fullName>
    </recommendedName>
</protein>
<keyword evidence="10" id="KW-0206">Cytoskeleton</keyword>
<evidence type="ECO:0000256" key="14">
    <source>
        <dbReference type="SAM" id="MobiDB-lite"/>
    </source>
</evidence>
<gene>
    <name evidence="15" type="ORF">Cvel_11590</name>
</gene>
<comment type="similarity">
    <text evidence="11">Belongs to the dynactin subunit 4 family.</text>
</comment>
<keyword evidence="6" id="KW-0597">Phosphoprotein</keyword>
<feature type="compositionally biased region" description="Polar residues" evidence="14">
    <location>
        <begin position="272"/>
        <end position="281"/>
    </location>
</feature>
<comment type="subcellular location">
    <subcellularLocation>
        <location evidence="1">Cytoplasm</location>
        <location evidence="1">Cytoskeleton</location>
        <location evidence="1">Microtubule organizing center</location>
        <location evidence="1">Centrosome</location>
    </subcellularLocation>
    <subcellularLocation>
        <location evidence="2">Cytoplasm</location>
        <location evidence="2">Cytoskeleton</location>
        <location evidence="2">Stress fiber</location>
    </subcellularLocation>
    <subcellularLocation>
        <location evidence="3">Cytoplasm</location>
        <location evidence="3">Myofibril</location>
    </subcellularLocation>
</comment>
<dbReference type="PANTHER" id="PTHR13034">
    <property type="entry name" value="DYNACTIN P62 SUBUNIT"/>
    <property type="match status" value="1"/>
</dbReference>
<organism evidence="15">
    <name type="scientific">Chromera velia CCMP2878</name>
    <dbReference type="NCBI Taxonomy" id="1169474"/>
    <lineage>
        <taxon>Eukaryota</taxon>
        <taxon>Sar</taxon>
        <taxon>Alveolata</taxon>
        <taxon>Colpodellida</taxon>
        <taxon>Chromeraceae</taxon>
        <taxon>Chromera</taxon>
    </lineage>
</organism>
<evidence type="ECO:0000256" key="6">
    <source>
        <dbReference type="ARBA" id="ARBA00022553"/>
    </source>
</evidence>
<dbReference type="Pfam" id="PF05502">
    <property type="entry name" value="Dynactin_p62"/>
    <property type="match status" value="1"/>
</dbReference>
<evidence type="ECO:0000256" key="3">
    <source>
        <dbReference type="ARBA" id="ARBA00004657"/>
    </source>
</evidence>
<dbReference type="GO" id="GO:0005869">
    <property type="term" value="C:dynactin complex"/>
    <property type="evidence" value="ECO:0007669"/>
    <property type="project" value="InterPro"/>
</dbReference>
<evidence type="ECO:0000256" key="7">
    <source>
        <dbReference type="ARBA" id="ARBA00022843"/>
    </source>
</evidence>
<proteinExistence type="inferred from homology"/>
<keyword evidence="5" id="KW-1017">Isopeptide bond</keyword>
<reference evidence="15" key="1">
    <citation type="submission" date="2014-11" db="EMBL/GenBank/DDBJ databases">
        <authorList>
            <person name="Otto D Thomas"/>
            <person name="Naeem Raeece"/>
        </authorList>
    </citation>
    <scope>NUCLEOTIDE SEQUENCE</scope>
</reference>
<dbReference type="EMBL" id="CDMZ01005422">
    <property type="protein sequence ID" value="CEM52903.1"/>
    <property type="molecule type" value="Genomic_DNA"/>
</dbReference>
<evidence type="ECO:0000256" key="10">
    <source>
        <dbReference type="ARBA" id="ARBA00023212"/>
    </source>
</evidence>
<dbReference type="VEuPathDB" id="CryptoDB:Cvel_11590"/>
<evidence type="ECO:0000256" key="13">
    <source>
        <dbReference type="ARBA" id="ARBA00093507"/>
    </source>
</evidence>
<dbReference type="GO" id="GO:0001725">
    <property type="term" value="C:stress fiber"/>
    <property type="evidence" value="ECO:0007669"/>
    <property type="project" value="UniProtKB-SubCell"/>
</dbReference>
<feature type="region of interest" description="Disordered" evidence="14">
    <location>
        <begin position="223"/>
        <end position="242"/>
    </location>
</feature>
<keyword evidence="8" id="KW-0007">Acetylation</keyword>
<dbReference type="PANTHER" id="PTHR13034:SF2">
    <property type="entry name" value="DYNACTIN SUBUNIT 4"/>
    <property type="match status" value="1"/>
</dbReference>
<name>A0A0G4I7E4_9ALVE</name>
<evidence type="ECO:0000256" key="1">
    <source>
        <dbReference type="ARBA" id="ARBA00004300"/>
    </source>
</evidence>
<evidence type="ECO:0000256" key="12">
    <source>
        <dbReference type="ARBA" id="ARBA00034864"/>
    </source>
</evidence>
<dbReference type="InterPro" id="IPR008603">
    <property type="entry name" value="DCTN4"/>
</dbReference>
<keyword evidence="9" id="KW-0175">Coiled coil</keyword>
<keyword evidence="7" id="KW-0832">Ubl conjugation</keyword>
<dbReference type="PhylomeDB" id="A0A0G4I7E4"/>
<keyword evidence="4" id="KW-0963">Cytoplasm</keyword>
<evidence type="ECO:0000256" key="9">
    <source>
        <dbReference type="ARBA" id="ARBA00023054"/>
    </source>
</evidence>
<evidence type="ECO:0000256" key="11">
    <source>
        <dbReference type="ARBA" id="ARBA00034776"/>
    </source>
</evidence>
<evidence type="ECO:0000256" key="4">
    <source>
        <dbReference type="ARBA" id="ARBA00022490"/>
    </source>
</evidence>
<feature type="compositionally biased region" description="Basic and acidic residues" evidence="14">
    <location>
        <begin position="286"/>
        <end position="296"/>
    </location>
</feature>
<comment type="subunit">
    <text evidence="13">Subunit of dynactin, a multiprotein complex part of a tripartite complex with dynein and a adapter, such as BICDL1, BICD2 or HOOK3. The dynactin complex is built around ACTR1A/ACTB filament and consists of an actin-related filament composed of a shoulder domain, a pointed end and a barbed end. Its length is defined by its flexible shoulder domain. The soulder is composed of 2 DCTN1 subunits, 4 DCTN2 and 2 DCTN3. The 4 DCNT2 (via N-terminus) bind the ACTR1A filament and act as molecular rulers to determine the length. The pointed end is important for binding dynein-dynactin cargo adapters. Consists of 4 subunits: ACTR10, DCNT4, DCTN5 and DCTN6. The barbed end is composed of a CAPZA1:CAPZB heterodimers, which binds ACTR1A/ACTB filament and dynactin and stabilizes dynactin. Interacts with ATP7B, but not ATP7A, in a copper-dependent manner. Interacts with ANK2; this interaction is required for localization at costameres. Interacts with N4BP2L1.</text>
</comment>
<evidence type="ECO:0000313" key="15">
    <source>
        <dbReference type="EMBL" id="CEM52903.1"/>
    </source>
</evidence>
<accession>A0A0G4I7E4</accession>